<feature type="compositionally biased region" description="Polar residues" evidence="1">
    <location>
        <begin position="308"/>
        <end position="336"/>
    </location>
</feature>
<feature type="region of interest" description="Disordered" evidence="1">
    <location>
        <begin position="753"/>
        <end position="776"/>
    </location>
</feature>
<evidence type="ECO:0000313" key="2">
    <source>
        <dbReference type="EMBL" id="KDQ33846.1"/>
    </source>
</evidence>
<feature type="compositionally biased region" description="Basic and acidic residues" evidence="1">
    <location>
        <begin position="393"/>
        <end position="405"/>
    </location>
</feature>
<evidence type="ECO:0000313" key="3">
    <source>
        <dbReference type="Proteomes" id="UP000027073"/>
    </source>
</evidence>
<evidence type="ECO:0000256" key="1">
    <source>
        <dbReference type="SAM" id="MobiDB-lite"/>
    </source>
</evidence>
<proteinExistence type="predicted"/>
<feature type="compositionally biased region" description="Low complexity" evidence="1">
    <location>
        <begin position="538"/>
        <end position="557"/>
    </location>
</feature>
<feature type="compositionally biased region" description="Acidic residues" evidence="1">
    <location>
        <begin position="348"/>
        <end position="361"/>
    </location>
</feature>
<feature type="compositionally biased region" description="Low complexity" evidence="1">
    <location>
        <begin position="755"/>
        <end position="764"/>
    </location>
</feature>
<dbReference type="Proteomes" id="UP000027073">
    <property type="component" value="Unassembled WGS sequence"/>
</dbReference>
<feature type="compositionally biased region" description="Low complexity" evidence="1">
    <location>
        <begin position="460"/>
        <end position="479"/>
    </location>
</feature>
<dbReference type="STRING" id="1137138.A0A067PDB7"/>
<feature type="region of interest" description="Disordered" evidence="1">
    <location>
        <begin position="298"/>
        <end position="489"/>
    </location>
</feature>
<protein>
    <submittedName>
        <fullName evidence="2">Uncharacterized protein</fullName>
    </submittedName>
</protein>
<gene>
    <name evidence="2" type="ORF">PLEOSDRAFT_1099799</name>
</gene>
<feature type="compositionally biased region" description="Basic and acidic residues" evidence="1">
    <location>
        <begin position="420"/>
        <end position="429"/>
    </location>
</feature>
<reference evidence="3" key="1">
    <citation type="journal article" date="2014" name="Proc. Natl. Acad. Sci. U.S.A.">
        <title>Extensive sampling of basidiomycete genomes demonstrates inadequacy of the white-rot/brown-rot paradigm for wood decay fungi.</title>
        <authorList>
            <person name="Riley R."/>
            <person name="Salamov A.A."/>
            <person name="Brown D.W."/>
            <person name="Nagy L.G."/>
            <person name="Floudas D."/>
            <person name="Held B.W."/>
            <person name="Levasseur A."/>
            <person name="Lombard V."/>
            <person name="Morin E."/>
            <person name="Otillar R."/>
            <person name="Lindquist E.A."/>
            <person name="Sun H."/>
            <person name="LaButti K.M."/>
            <person name="Schmutz J."/>
            <person name="Jabbour D."/>
            <person name="Luo H."/>
            <person name="Baker S.E."/>
            <person name="Pisabarro A.G."/>
            <person name="Walton J.D."/>
            <person name="Blanchette R.A."/>
            <person name="Henrissat B."/>
            <person name="Martin F."/>
            <person name="Cullen D."/>
            <person name="Hibbett D.S."/>
            <person name="Grigoriev I.V."/>
        </authorList>
    </citation>
    <scope>NUCLEOTIDE SEQUENCE [LARGE SCALE GENOMIC DNA]</scope>
    <source>
        <strain evidence="3">PC15</strain>
    </source>
</reference>
<dbReference type="HOGENOM" id="CLU_020082_0_0_1"/>
<dbReference type="AlphaFoldDB" id="A0A067PDB7"/>
<sequence length="776" mass="85896">MPNPSVFSAEQREFLLDLVNDFVTAQAGATTADFLVNTYRDFVARWPNAAPTLSEILVHSDGKFTDMPSDDPDKIKALAEAQTKAEDAVAAKMSNRIKFWFYNRTRGAGPSTRAKTPMSLKEPKPLQDWQVYQQLYYKPDKNKQTKMMADYNDWAATASEAEKKKKTYFVWLNEQMKKELAADKDIQEEVAEFMKGKKLTPKSLSEVNKARHRSIRQLPATLDVVLSKLVGETGWCATVMMGGPTPKLGGMPSTLMQGDGPDEKIDFFDWVDSDWLNMFNNKYAEYLAEMFPEQERQSYRLSERHASSPANDNGTSSSSSTRDNTPQMSDTESSSRNCKRKRVSRSEEDNDDEAEGEMDYETFDKTADEIAEDSPPETPTRPVVKHGRLSQYEIEREANIKRNRAETPLSVTPEAVQNLQKDKQRKENAPPKPTAFDGESVPRRSPRRSSADNIEMDIPTGGPESASTASTGTTSNAETLNTVSPATPDIPSLTCTDAAMLTAPGADTPAFPDTSTPTSLDTATPAVPVTALPTIPNGASDRAPPPASSVSSGPVVTTDSYVSDEIPEMYDTIEEVLETYRLPPWISPELVEVMKLAIPGKLWEAIICLWLELECCAEVTNGSLPTAHRPEQVAFWIKAKRLPLKIPKGVTALGMASTWRVWWYTIQPAWRQAAITPGTWPLPRNCPDRSILNPWSALSQHGANGFLYVILCLTWWGQAAYTNAEAAELAVAIIDVHWVVTQIALAAKKTERAAAKAAAPTQPTATPPRPSKRRRI</sequence>
<feature type="region of interest" description="Disordered" evidence="1">
    <location>
        <begin position="533"/>
        <end position="557"/>
    </location>
</feature>
<dbReference type="InParanoid" id="A0A067PDB7"/>
<dbReference type="EMBL" id="KL198004">
    <property type="protein sequence ID" value="KDQ33846.1"/>
    <property type="molecule type" value="Genomic_DNA"/>
</dbReference>
<dbReference type="VEuPathDB" id="FungiDB:PLEOSDRAFT_1099799"/>
<organism evidence="2 3">
    <name type="scientific">Pleurotus ostreatus (strain PC15)</name>
    <name type="common">Oyster mushroom</name>
    <dbReference type="NCBI Taxonomy" id="1137138"/>
    <lineage>
        <taxon>Eukaryota</taxon>
        <taxon>Fungi</taxon>
        <taxon>Dikarya</taxon>
        <taxon>Basidiomycota</taxon>
        <taxon>Agaricomycotina</taxon>
        <taxon>Agaricomycetes</taxon>
        <taxon>Agaricomycetidae</taxon>
        <taxon>Agaricales</taxon>
        <taxon>Pleurotineae</taxon>
        <taxon>Pleurotaceae</taxon>
        <taxon>Pleurotus</taxon>
    </lineage>
</organism>
<name>A0A067PDB7_PLEO1</name>
<accession>A0A067PDB7</accession>